<dbReference type="PROSITE" id="PS51041">
    <property type="entry name" value="EMI"/>
    <property type="match status" value="1"/>
</dbReference>
<dbReference type="InterPro" id="IPR049883">
    <property type="entry name" value="NOTCH1_EGF-like"/>
</dbReference>
<dbReference type="PANTHER" id="PTHR24034">
    <property type="entry name" value="EGF-LIKE DOMAIN-CONTAINING PROTEIN"/>
    <property type="match status" value="1"/>
</dbReference>
<feature type="chain" id="PRO_5018643368" evidence="6">
    <location>
        <begin position="25"/>
        <end position="264"/>
    </location>
</feature>
<dbReference type="PROSITE" id="PS01186">
    <property type="entry name" value="EGF_2"/>
    <property type="match status" value="1"/>
</dbReference>
<dbReference type="PROSITE" id="PS00010">
    <property type="entry name" value="ASX_HYDROXYL"/>
    <property type="match status" value="1"/>
</dbReference>
<feature type="signal peptide" evidence="6">
    <location>
        <begin position="1"/>
        <end position="24"/>
    </location>
</feature>
<dbReference type="Ensembl" id="ENSHCOT00000004303.1">
    <property type="protein sequence ID" value="ENSHCOP00000006058.1"/>
    <property type="gene ID" value="ENSHCOG00000007849.1"/>
</dbReference>
<dbReference type="InterPro" id="IPR000742">
    <property type="entry name" value="EGF"/>
</dbReference>
<evidence type="ECO:0000256" key="2">
    <source>
        <dbReference type="ARBA" id="ARBA00022729"/>
    </source>
</evidence>
<dbReference type="SMART" id="SM00179">
    <property type="entry name" value="EGF_CA"/>
    <property type="match status" value="1"/>
</dbReference>
<organism evidence="9 10">
    <name type="scientific">Hippocampus comes</name>
    <name type="common">Tiger tail seahorse</name>
    <dbReference type="NCBI Taxonomy" id="109280"/>
    <lineage>
        <taxon>Eukaryota</taxon>
        <taxon>Metazoa</taxon>
        <taxon>Chordata</taxon>
        <taxon>Craniata</taxon>
        <taxon>Vertebrata</taxon>
        <taxon>Euteleostomi</taxon>
        <taxon>Actinopterygii</taxon>
        <taxon>Neopterygii</taxon>
        <taxon>Teleostei</taxon>
        <taxon>Neoteleostei</taxon>
        <taxon>Acanthomorphata</taxon>
        <taxon>Syngnathiaria</taxon>
        <taxon>Syngnathiformes</taxon>
        <taxon>Syngnathoidei</taxon>
        <taxon>Syngnathidae</taxon>
        <taxon>Hippocampus</taxon>
    </lineage>
</organism>
<protein>
    <submittedName>
        <fullName evidence="9">EGF-like-domain, multiple 7</fullName>
    </submittedName>
</protein>
<dbReference type="InterPro" id="IPR011489">
    <property type="entry name" value="EMI_domain"/>
</dbReference>
<proteinExistence type="predicted"/>
<dbReference type="GO" id="GO:0005509">
    <property type="term" value="F:calcium ion binding"/>
    <property type="evidence" value="ECO:0007669"/>
    <property type="project" value="InterPro"/>
</dbReference>
<evidence type="ECO:0000259" key="8">
    <source>
        <dbReference type="PROSITE" id="PS51041"/>
    </source>
</evidence>
<dbReference type="OMA" id="CEGQRIC"/>
<feature type="disulfide bond" evidence="5">
    <location>
        <begin position="139"/>
        <end position="149"/>
    </location>
</feature>
<dbReference type="InterPro" id="IPR001881">
    <property type="entry name" value="EGF-like_Ca-bd_dom"/>
</dbReference>
<dbReference type="GeneTree" id="ENSGT00940000160015"/>
<evidence type="ECO:0000256" key="1">
    <source>
        <dbReference type="ARBA" id="ARBA00022536"/>
    </source>
</evidence>
<dbReference type="SUPFAM" id="SSF57196">
    <property type="entry name" value="EGF/Laminin"/>
    <property type="match status" value="1"/>
</dbReference>
<reference evidence="9" key="2">
    <citation type="submission" date="2025-09" db="UniProtKB">
        <authorList>
            <consortium name="Ensembl"/>
        </authorList>
    </citation>
    <scope>IDENTIFICATION</scope>
</reference>
<reference evidence="9" key="1">
    <citation type="submission" date="2025-08" db="UniProtKB">
        <authorList>
            <consortium name="Ensembl"/>
        </authorList>
    </citation>
    <scope>IDENTIFICATION</scope>
</reference>
<evidence type="ECO:0000256" key="6">
    <source>
        <dbReference type="SAM" id="SignalP"/>
    </source>
</evidence>
<evidence type="ECO:0000256" key="5">
    <source>
        <dbReference type="PROSITE-ProRule" id="PRU00076"/>
    </source>
</evidence>
<name>A0A3Q2XN15_HIPCM</name>
<dbReference type="SMART" id="SM00181">
    <property type="entry name" value="EGF"/>
    <property type="match status" value="1"/>
</dbReference>
<keyword evidence="4 5" id="KW-1015">Disulfide bond</keyword>
<evidence type="ECO:0000256" key="4">
    <source>
        <dbReference type="ARBA" id="ARBA00023157"/>
    </source>
</evidence>
<feature type="domain" description="EMI" evidence="8">
    <location>
        <begin position="29"/>
        <end position="113"/>
    </location>
</feature>
<sequence>EMMRATFLAALLVLHAAAAPSSYAHDHHGRRACGGREPRRHRRHHRMVTATESYVLPLHKPFLTLCQGRRLCSTYKTTYTLAYRQVSRVASFSNFDPECCPGWRRFHSLRCNQGKGRGEKARRGGETFFFFCLPDVDECAEQHPCSHVCVNTVGSFRCTCRQGYVLAGDARSCRRLGGPASTPAPPSGGPTKPANVRLSVLSRVELLEKVCQRFGEFSLLPASLFLSATLLSHSFRQLDRIDSLSEQIGFLEERLGTCSCQENS</sequence>
<dbReference type="FunFam" id="2.10.25.10:FF:000010">
    <property type="entry name" value="Pro-epidermal growth factor"/>
    <property type="match status" value="1"/>
</dbReference>
<dbReference type="Proteomes" id="UP000264820">
    <property type="component" value="Unplaced"/>
</dbReference>
<feature type="domain" description="EGF-like" evidence="7">
    <location>
        <begin position="135"/>
        <end position="174"/>
    </location>
</feature>
<dbReference type="CDD" id="cd00054">
    <property type="entry name" value="EGF_CA"/>
    <property type="match status" value="1"/>
</dbReference>
<dbReference type="PROSITE" id="PS01187">
    <property type="entry name" value="EGF_CA"/>
    <property type="match status" value="1"/>
</dbReference>
<dbReference type="Gene3D" id="2.10.25.10">
    <property type="entry name" value="Laminin"/>
    <property type="match status" value="1"/>
</dbReference>
<evidence type="ECO:0000256" key="3">
    <source>
        <dbReference type="ARBA" id="ARBA00022737"/>
    </source>
</evidence>
<keyword evidence="10" id="KW-1185">Reference proteome</keyword>
<comment type="caution">
    <text evidence="5">Lacks conserved residue(s) required for the propagation of feature annotation.</text>
</comment>
<dbReference type="Pfam" id="PF07546">
    <property type="entry name" value="EMI"/>
    <property type="match status" value="1"/>
</dbReference>
<accession>A0A3Q2XN15</accession>
<dbReference type="InterPro" id="IPR018097">
    <property type="entry name" value="EGF_Ca-bd_CS"/>
</dbReference>
<keyword evidence="2 6" id="KW-0732">Signal</keyword>
<dbReference type="PROSITE" id="PS50026">
    <property type="entry name" value="EGF_3"/>
    <property type="match status" value="1"/>
</dbReference>
<evidence type="ECO:0000259" key="7">
    <source>
        <dbReference type="PROSITE" id="PS50026"/>
    </source>
</evidence>
<keyword evidence="3" id="KW-0677">Repeat</keyword>
<dbReference type="Pfam" id="PF07645">
    <property type="entry name" value="EGF_CA"/>
    <property type="match status" value="1"/>
</dbReference>
<evidence type="ECO:0000313" key="10">
    <source>
        <dbReference type="Proteomes" id="UP000264820"/>
    </source>
</evidence>
<dbReference type="PANTHER" id="PTHR24034:SF209">
    <property type="entry name" value="EGF-LIKE DOMAIN-CONTAINING PROTEIN"/>
    <property type="match status" value="1"/>
</dbReference>
<keyword evidence="1 5" id="KW-0245">EGF-like domain</keyword>
<evidence type="ECO:0000313" key="9">
    <source>
        <dbReference type="Ensembl" id="ENSHCOP00000006058.1"/>
    </source>
</evidence>
<dbReference type="InterPro" id="IPR000152">
    <property type="entry name" value="EGF-type_Asp/Asn_hydroxyl_site"/>
</dbReference>
<dbReference type="InterPro" id="IPR050751">
    <property type="entry name" value="ECM_structural_protein"/>
</dbReference>
<dbReference type="AlphaFoldDB" id="A0A3Q2XN15"/>